<accession>A0A0K2VD50</accession>
<protein>
    <submittedName>
        <fullName evidence="1">Uncharacterized protein</fullName>
    </submittedName>
</protein>
<dbReference type="EMBL" id="HACA01030741">
    <property type="protein sequence ID" value="CDW48102.1"/>
    <property type="molecule type" value="Transcribed_RNA"/>
</dbReference>
<proteinExistence type="predicted"/>
<reference evidence="1" key="1">
    <citation type="submission" date="2014-05" db="EMBL/GenBank/DDBJ databases">
        <authorList>
            <person name="Chronopoulou M."/>
        </authorList>
    </citation>
    <scope>NUCLEOTIDE SEQUENCE</scope>
    <source>
        <tissue evidence="1">Whole organism</tissue>
    </source>
</reference>
<name>A0A0K2VD50_LEPSM</name>
<evidence type="ECO:0000313" key="1">
    <source>
        <dbReference type="EMBL" id="CDW48102.1"/>
    </source>
</evidence>
<organism evidence="1">
    <name type="scientific">Lepeophtheirus salmonis</name>
    <name type="common">Salmon louse</name>
    <name type="synonym">Caligus salmonis</name>
    <dbReference type="NCBI Taxonomy" id="72036"/>
    <lineage>
        <taxon>Eukaryota</taxon>
        <taxon>Metazoa</taxon>
        <taxon>Ecdysozoa</taxon>
        <taxon>Arthropoda</taxon>
        <taxon>Crustacea</taxon>
        <taxon>Multicrustacea</taxon>
        <taxon>Hexanauplia</taxon>
        <taxon>Copepoda</taxon>
        <taxon>Siphonostomatoida</taxon>
        <taxon>Caligidae</taxon>
        <taxon>Lepeophtheirus</taxon>
    </lineage>
</organism>
<dbReference type="AlphaFoldDB" id="A0A0K2VD50"/>
<sequence>MEFIKTSLESDKVLGDSKSLGLVCSGDISFVVIPNLSLPLLFGSGACDFLFCDFLSRESITGSSSFIFLICSSFS</sequence>